<protein>
    <recommendedName>
        <fullName evidence="5">Luciferase-like domain-containing protein</fullName>
    </recommendedName>
</protein>
<sequence length="302" mass="33155">MSFGLKTTPMHVDYDDILRVWQEADGIPEIEHAWLWDHLLPLVGPKEGKIYEGWTLLSALAAQTSRLKLGLLVTSNRIRQPAVLGKIATTVDVVSRGRLVMGIGVGGTHQPAGAGGIAGDNPAIAEYEAYGLTLVPPGEGIARLDETVRILKRMWTEKEFDFEGRYYTLKGNRNEPKPVQPAGPPLLIGGWGDRTLRLVAEHADIWNVPGPPHNRLDYIVERSRVLDGQCRAIGRDPAEIQRSVQVIVSYDDDGANRRVVRELIGAGLTHIVLSLPRGYPQGIVRRLADEVVNPLRAELAAG</sequence>
<evidence type="ECO:0000313" key="7">
    <source>
        <dbReference type="Proteomes" id="UP001165041"/>
    </source>
</evidence>
<proteinExistence type="predicted"/>
<reference evidence="6" key="1">
    <citation type="submission" date="2023-02" db="EMBL/GenBank/DDBJ databases">
        <title>Kitasatospora phosalacinea NBRC 14627.</title>
        <authorList>
            <person name="Ichikawa N."/>
            <person name="Sato H."/>
            <person name="Tonouchi N."/>
        </authorList>
    </citation>
    <scope>NUCLEOTIDE SEQUENCE</scope>
    <source>
        <strain evidence="6">NBRC 14627</strain>
    </source>
</reference>
<dbReference type="PANTHER" id="PTHR42847:SF4">
    <property type="entry name" value="ALKANESULFONATE MONOOXYGENASE-RELATED"/>
    <property type="match status" value="1"/>
</dbReference>
<evidence type="ECO:0000313" key="6">
    <source>
        <dbReference type="EMBL" id="GLW69717.1"/>
    </source>
</evidence>
<keyword evidence="1" id="KW-0285">Flavoprotein</keyword>
<evidence type="ECO:0000259" key="5">
    <source>
        <dbReference type="Pfam" id="PF00296"/>
    </source>
</evidence>
<evidence type="ECO:0000256" key="4">
    <source>
        <dbReference type="ARBA" id="ARBA00023033"/>
    </source>
</evidence>
<dbReference type="SUPFAM" id="SSF51679">
    <property type="entry name" value="Bacterial luciferase-like"/>
    <property type="match status" value="1"/>
</dbReference>
<name>A0A9W6Q7V4_9ACTN</name>
<dbReference type="Proteomes" id="UP001165041">
    <property type="component" value="Unassembled WGS sequence"/>
</dbReference>
<dbReference type="AlphaFoldDB" id="A0A9W6Q7V4"/>
<dbReference type="GO" id="GO:0008726">
    <property type="term" value="F:alkanesulfonate monooxygenase activity"/>
    <property type="evidence" value="ECO:0007669"/>
    <property type="project" value="TreeGrafter"/>
</dbReference>
<dbReference type="InterPro" id="IPR050172">
    <property type="entry name" value="SsuD_RutA_monooxygenase"/>
</dbReference>
<accession>A0A9W6Q7V4</accession>
<organism evidence="6 7">
    <name type="scientific">Kitasatospora phosalacinea</name>
    <dbReference type="NCBI Taxonomy" id="2065"/>
    <lineage>
        <taxon>Bacteria</taxon>
        <taxon>Bacillati</taxon>
        <taxon>Actinomycetota</taxon>
        <taxon>Actinomycetes</taxon>
        <taxon>Kitasatosporales</taxon>
        <taxon>Streptomycetaceae</taxon>
        <taxon>Kitasatospora</taxon>
    </lineage>
</organism>
<dbReference type="Pfam" id="PF00296">
    <property type="entry name" value="Bac_luciferase"/>
    <property type="match status" value="1"/>
</dbReference>
<dbReference type="EMBL" id="BSSA01000005">
    <property type="protein sequence ID" value="GLW69717.1"/>
    <property type="molecule type" value="Genomic_DNA"/>
</dbReference>
<keyword evidence="2" id="KW-0288">FMN</keyword>
<comment type="caution">
    <text evidence="6">The sequence shown here is derived from an EMBL/GenBank/DDBJ whole genome shotgun (WGS) entry which is preliminary data.</text>
</comment>
<dbReference type="Gene3D" id="3.20.20.30">
    <property type="entry name" value="Luciferase-like domain"/>
    <property type="match status" value="1"/>
</dbReference>
<evidence type="ECO:0000256" key="3">
    <source>
        <dbReference type="ARBA" id="ARBA00023002"/>
    </source>
</evidence>
<keyword evidence="3" id="KW-0560">Oxidoreductase</keyword>
<keyword evidence="4" id="KW-0503">Monooxygenase</keyword>
<gene>
    <name evidence="6" type="ORF">Kpho02_20160</name>
</gene>
<evidence type="ECO:0000256" key="2">
    <source>
        <dbReference type="ARBA" id="ARBA00022643"/>
    </source>
</evidence>
<feature type="domain" description="Luciferase-like" evidence="5">
    <location>
        <begin position="31"/>
        <end position="257"/>
    </location>
</feature>
<dbReference type="InterPro" id="IPR036661">
    <property type="entry name" value="Luciferase-like_sf"/>
</dbReference>
<dbReference type="PANTHER" id="PTHR42847">
    <property type="entry name" value="ALKANESULFONATE MONOOXYGENASE"/>
    <property type="match status" value="1"/>
</dbReference>
<dbReference type="GO" id="GO:0046306">
    <property type="term" value="P:alkanesulfonate catabolic process"/>
    <property type="evidence" value="ECO:0007669"/>
    <property type="project" value="TreeGrafter"/>
</dbReference>
<evidence type="ECO:0000256" key="1">
    <source>
        <dbReference type="ARBA" id="ARBA00022630"/>
    </source>
</evidence>
<dbReference type="InterPro" id="IPR011251">
    <property type="entry name" value="Luciferase-like_dom"/>
</dbReference>